<dbReference type="SUPFAM" id="SSF48726">
    <property type="entry name" value="Immunoglobulin"/>
    <property type="match status" value="1"/>
</dbReference>
<organism evidence="2 3">
    <name type="scientific">Chelonoidis abingdonii</name>
    <name type="common">Abingdon island giant tortoise</name>
    <name type="synonym">Testudo abingdonii</name>
    <dbReference type="NCBI Taxonomy" id="106734"/>
    <lineage>
        <taxon>Eukaryota</taxon>
        <taxon>Metazoa</taxon>
        <taxon>Chordata</taxon>
        <taxon>Craniata</taxon>
        <taxon>Vertebrata</taxon>
        <taxon>Euteleostomi</taxon>
        <taxon>Archelosauria</taxon>
        <taxon>Testudinata</taxon>
        <taxon>Testudines</taxon>
        <taxon>Cryptodira</taxon>
        <taxon>Durocryptodira</taxon>
        <taxon>Testudinoidea</taxon>
        <taxon>Testudinidae</taxon>
        <taxon>Chelonoidis</taxon>
    </lineage>
</organism>
<dbReference type="InterPro" id="IPR013783">
    <property type="entry name" value="Ig-like_fold"/>
</dbReference>
<feature type="chain" id="PRO_5034989457" evidence="1">
    <location>
        <begin position="26"/>
        <end position="81"/>
    </location>
</feature>
<evidence type="ECO:0000313" key="3">
    <source>
        <dbReference type="Proteomes" id="UP000694404"/>
    </source>
</evidence>
<protein>
    <submittedName>
        <fullName evidence="2">Uncharacterized protein</fullName>
    </submittedName>
</protein>
<reference evidence="2" key="1">
    <citation type="submission" date="2025-08" db="UniProtKB">
        <authorList>
            <consortium name="Ensembl"/>
        </authorList>
    </citation>
    <scope>IDENTIFICATION</scope>
</reference>
<proteinExistence type="predicted"/>
<dbReference type="Gene3D" id="2.60.40.10">
    <property type="entry name" value="Immunoglobulins"/>
    <property type="match status" value="1"/>
</dbReference>
<keyword evidence="1" id="KW-0732">Signal</keyword>
<accession>A0A8C0GZQ1</accession>
<evidence type="ECO:0000256" key="1">
    <source>
        <dbReference type="SAM" id="SignalP"/>
    </source>
</evidence>
<sequence>MRGGELSVMVTRLSLFSVMSSGAHSQVQLLVQSGAEVKKPGQSVKVSCKAGINKHNTIGFNGTILVYASWEPALLTPMERC</sequence>
<reference evidence="2" key="2">
    <citation type="submission" date="2025-09" db="UniProtKB">
        <authorList>
            <consortium name="Ensembl"/>
        </authorList>
    </citation>
    <scope>IDENTIFICATION</scope>
</reference>
<keyword evidence="3" id="KW-1185">Reference proteome</keyword>
<name>A0A8C0GZQ1_CHEAB</name>
<dbReference type="AlphaFoldDB" id="A0A8C0GZQ1"/>
<dbReference type="InterPro" id="IPR036179">
    <property type="entry name" value="Ig-like_dom_sf"/>
</dbReference>
<dbReference type="Proteomes" id="UP000694404">
    <property type="component" value="Unplaced"/>
</dbReference>
<dbReference type="Ensembl" id="ENSCABT00000016234.1">
    <property type="protein sequence ID" value="ENSCABP00000014820.1"/>
    <property type="gene ID" value="ENSCABG00000011070.1"/>
</dbReference>
<evidence type="ECO:0000313" key="2">
    <source>
        <dbReference type="Ensembl" id="ENSCABP00000014820.1"/>
    </source>
</evidence>
<feature type="signal peptide" evidence="1">
    <location>
        <begin position="1"/>
        <end position="25"/>
    </location>
</feature>